<evidence type="ECO:0008006" key="5">
    <source>
        <dbReference type="Google" id="ProtNLM"/>
    </source>
</evidence>
<feature type="transmembrane region" description="Helical" evidence="2">
    <location>
        <begin position="200"/>
        <end position="222"/>
    </location>
</feature>
<sequence>MKRYKLLNYDLKNFNSAHRTQKDFLHLNRNVMCVIDIENVVDSVPAPQVTTRGMLKIIYNWRFIHSKLYDTVQIINSAFGFPFFVASCWIFCSVINILLDMLYVVKFAHVVQSEGPLLISVETILVLTLVTLAISSCRKRREFLQRKPNDVCVPAIENANYRNSTASLARRLYQIRIWRLIHFKLYDAVELINSAFGLPFFFAFFWIFCSAISMVYLTLTYADLDSALETNYNVYVEYGENISTLSSRIGNIEVLCYNSQQHRVLDSGTRQLQRPFIMEDSDVCHDLQETFTYIIWMYKLFGIAPYSFRLKKNQDDKRCLRQFGRCWSAICIILFTSAASTHRKRRESLQRKPNDICVIDIENADDRISTASLARRLYHIRKWRLVYFKLYDAVELINSALSYANLEGDLDADARTCKLVSKSETEVTGGQEGRKEARRTGNMCPGVELTDEGMYGLCLRVVSKMTPSQVPKEMIWYMSENCQNPGRYITTLCDAKYSYVKIIGACKKRGVVVSKKGIMCVPNKTGKAWMGLIPEWKKQANPPPPPRYKSPHTTR</sequence>
<feature type="transmembrane region" description="Helical" evidence="2">
    <location>
        <begin position="322"/>
        <end position="340"/>
    </location>
</feature>
<feature type="region of interest" description="Disordered" evidence="1">
    <location>
        <begin position="535"/>
        <end position="555"/>
    </location>
</feature>
<evidence type="ECO:0000313" key="3">
    <source>
        <dbReference type="EMBL" id="KAJ4449128.1"/>
    </source>
</evidence>
<comment type="caution">
    <text evidence="3">The sequence shown here is derived from an EMBL/GenBank/DDBJ whole genome shotgun (WGS) entry which is preliminary data.</text>
</comment>
<feature type="transmembrane region" description="Helical" evidence="2">
    <location>
        <begin position="291"/>
        <end position="310"/>
    </location>
</feature>
<keyword evidence="2" id="KW-0472">Membrane</keyword>
<dbReference type="Proteomes" id="UP001148838">
    <property type="component" value="Unassembled WGS sequence"/>
</dbReference>
<name>A0ABQ8TR06_PERAM</name>
<protein>
    <recommendedName>
        <fullName evidence="5">Gustatory receptor</fullName>
    </recommendedName>
</protein>
<keyword evidence="2" id="KW-1133">Transmembrane helix</keyword>
<keyword evidence="4" id="KW-1185">Reference proteome</keyword>
<gene>
    <name evidence="3" type="ORF">ANN_00523</name>
</gene>
<accession>A0ABQ8TR06</accession>
<reference evidence="3 4" key="1">
    <citation type="journal article" date="2022" name="Allergy">
        <title>Genome assembly and annotation of Periplaneta americana reveal a comprehensive cockroach allergen profile.</title>
        <authorList>
            <person name="Wang L."/>
            <person name="Xiong Q."/>
            <person name="Saelim N."/>
            <person name="Wang L."/>
            <person name="Nong W."/>
            <person name="Wan A.T."/>
            <person name="Shi M."/>
            <person name="Liu X."/>
            <person name="Cao Q."/>
            <person name="Hui J.H.L."/>
            <person name="Sookrung N."/>
            <person name="Leung T.F."/>
            <person name="Tungtrongchitr A."/>
            <person name="Tsui S.K.W."/>
        </authorList>
    </citation>
    <scope>NUCLEOTIDE SEQUENCE [LARGE SCALE GENOMIC DNA]</scope>
    <source>
        <strain evidence="3">PWHHKU_190912</strain>
    </source>
</reference>
<feature type="transmembrane region" description="Helical" evidence="2">
    <location>
        <begin position="83"/>
        <end position="105"/>
    </location>
</feature>
<proteinExistence type="predicted"/>
<organism evidence="3 4">
    <name type="scientific">Periplaneta americana</name>
    <name type="common">American cockroach</name>
    <name type="synonym">Blatta americana</name>
    <dbReference type="NCBI Taxonomy" id="6978"/>
    <lineage>
        <taxon>Eukaryota</taxon>
        <taxon>Metazoa</taxon>
        <taxon>Ecdysozoa</taxon>
        <taxon>Arthropoda</taxon>
        <taxon>Hexapoda</taxon>
        <taxon>Insecta</taxon>
        <taxon>Pterygota</taxon>
        <taxon>Neoptera</taxon>
        <taxon>Polyneoptera</taxon>
        <taxon>Dictyoptera</taxon>
        <taxon>Blattodea</taxon>
        <taxon>Blattoidea</taxon>
        <taxon>Blattidae</taxon>
        <taxon>Blattinae</taxon>
        <taxon>Periplaneta</taxon>
    </lineage>
</organism>
<dbReference type="EMBL" id="JAJSOF020000003">
    <property type="protein sequence ID" value="KAJ4449128.1"/>
    <property type="molecule type" value="Genomic_DNA"/>
</dbReference>
<keyword evidence="2" id="KW-0812">Transmembrane</keyword>
<feature type="transmembrane region" description="Helical" evidence="2">
    <location>
        <begin position="117"/>
        <end position="137"/>
    </location>
</feature>
<evidence type="ECO:0000256" key="1">
    <source>
        <dbReference type="SAM" id="MobiDB-lite"/>
    </source>
</evidence>
<evidence type="ECO:0000256" key="2">
    <source>
        <dbReference type="SAM" id="Phobius"/>
    </source>
</evidence>
<evidence type="ECO:0000313" key="4">
    <source>
        <dbReference type="Proteomes" id="UP001148838"/>
    </source>
</evidence>